<dbReference type="PRINTS" id="PR00368">
    <property type="entry name" value="FADPNR"/>
</dbReference>
<reference evidence="8" key="2">
    <citation type="submission" date="2020-09" db="EMBL/GenBank/DDBJ databases">
        <authorList>
            <person name="Sun Q."/>
            <person name="Ohkuma M."/>
        </authorList>
    </citation>
    <scope>NUCLEOTIDE SEQUENCE</scope>
    <source>
        <strain evidence="8">JCM 4490</strain>
    </source>
</reference>
<dbReference type="Proteomes" id="UP000620224">
    <property type="component" value="Unassembled WGS sequence"/>
</dbReference>
<evidence type="ECO:0000256" key="3">
    <source>
        <dbReference type="ARBA" id="ARBA00022827"/>
    </source>
</evidence>
<dbReference type="InterPro" id="IPR037099">
    <property type="entry name" value="Fum_R/Succ_DH_flav-like_C_sf"/>
</dbReference>
<evidence type="ECO:0000256" key="4">
    <source>
        <dbReference type="ARBA" id="ARBA00023002"/>
    </source>
</evidence>
<proteinExistence type="predicted"/>
<feature type="domain" description="FAD-dependent oxidoreductase 2 FAD-binding" evidence="6">
    <location>
        <begin position="10"/>
        <end position="438"/>
    </location>
</feature>
<dbReference type="Gene3D" id="3.50.50.60">
    <property type="entry name" value="FAD/NAD(P)-binding domain"/>
    <property type="match status" value="1"/>
</dbReference>
<keyword evidence="3" id="KW-0274">FAD</keyword>
<reference evidence="8" key="1">
    <citation type="journal article" date="2014" name="Int. J. Syst. Evol. Microbiol.">
        <title>Complete genome sequence of Corynebacterium casei LMG S-19264T (=DSM 44701T), isolated from a smear-ripened cheese.</title>
        <authorList>
            <consortium name="US DOE Joint Genome Institute (JGI-PGF)"/>
            <person name="Walter F."/>
            <person name="Albersmeier A."/>
            <person name="Kalinowski J."/>
            <person name="Ruckert C."/>
        </authorList>
    </citation>
    <scope>NUCLEOTIDE SEQUENCE</scope>
    <source>
        <strain evidence="8">JCM 4490</strain>
    </source>
</reference>
<sequence length="651" mass="71639">MPVVDRQEWDVVVVGAGGAGLRAAIEARERGARTAVICKSLFGKAHTVMAEGGIAAAMGNANEHDTWQVHFRDTMRGGKFLNQWRMAELHAQEAPDRVWELETWGALFDRTKDGRISQRNFGGHEYPRLAHVGDRTGLELIRTLQQKIVALQQEDHRETGDYESRLKVFQECTVTRILKTGPDGGSATEDRVGGVFAYDRETGRFFVLEAPAVVLATGGIGKSFKVTSNSWEYTGDGHALALLAGAPLLNMEFVQFHPTGMVWPPSVKGILVTESVRGDGGVLRDSGGRRFMFDYVPDVFKEKYAESEEEADRWYEDPDHNRRPPELLPRDEVARAINAEVKAGRGSPHGGVFLDVSTRMPAEVIRRRLPSMYHQFKELADVDITAEAMEVGPTCHYVMGGIAVESDTAAARGVPGLFAAGEVAGGMHGSNRLGGNSLSDLLVFGRRAGGHAAGYALDPARRRPQVAESQVNAASAEALRPFSAETEGEAGPPENPYTIHQELQQTMNDLVGIIRREGEMEQALHRLAELRVRARRAGVEGHRQFNPGWHLALDLRNMLLVSECVARAALERTESRGGHTREDHPAMDRAWRNVNLLCTLAGPAAALAAGDPARGQIRLTRETTDPIRPDLLALFEKEELVKYLAEEELYE</sequence>
<evidence type="ECO:0000256" key="2">
    <source>
        <dbReference type="ARBA" id="ARBA00022630"/>
    </source>
</evidence>
<organism evidence="8 9">
    <name type="scientific">Streptomyces lucensis JCM 4490</name>
    <dbReference type="NCBI Taxonomy" id="1306176"/>
    <lineage>
        <taxon>Bacteria</taxon>
        <taxon>Bacillati</taxon>
        <taxon>Actinomycetota</taxon>
        <taxon>Actinomycetes</taxon>
        <taxon>Kitasatosporales</taxon>
        <taxon>Streptomycetaceae</taxon>
        <taxon>Streptomyces</taxon>
    </lineage>
</organism>
<dbReference type="EMBL" id="BMUE01000001">
    <property type="protein sequence ID" value="GGW32129.1"/>
    <property type="molecule type" value="Genomic_DNA"/>
</dbReference>
<feature type="active site" description="Proton acceptor" evidence="5">
    <location>
        <position position="330"/>
    </location>
</feature>
<dbReference type="InterPro" id="IPR015939">
    <property type="entry name" value="Fum_Rdtase/Succ_DH_flav-like_C"/>
</dbReference>
<accession>A0A918ITS2</accession>
<dbReference type="Pfam" id="PF02910">
    <property type="entry name" value="Succ_DH_flav_C"/>
    <property type="match status" value="1"/>
</dbReference>
<dbReference type="FunFam" id="1.20.58.100:FF:000005">
    <property type="entry name" value="Succinate dehydrogenase flavoprotein subunit"/>
    <property type="match status" value="1"/>
</dbReference>
<dbReference type="FunFam" id="3.90.700.10:FF:000005">
    <property type="entry name" value="Succinate dehydrogenase flavoprotein subunit"/>
    <property type="match status" value="1"/>
</dbReference>
<dbReference type="InterPro" id="IPR030664">
    <property type="entry name" value="SdhA/FrdA/AprA"/>
</dbReference>
<dbReference type="InterPro" id="IPR027477">
    <property type="entry name" value="Succ_DH/fumarate_Rdtase_cat_sf"/>
</dbReference>
<dbReference type="Gene3D" id="1.20.58.100">
    <property type="entry name" value="Fumarate reductase/succinate dehydrogenase flavoprotein-like, C-terminal domain"/>
    <property type="match status" value="1"/>
</dbReference>
<dbReference type="InterPro" id="IPR036188">
    <property type="entry name" value="FAD/NAD-bd_sf"/>
</dbReference>
<dbReference type="RefSeq" id="WP_190012996.1">
    <property type="nucleotide sequence ID" value="NZ_BMUE01000001.1"/>
</dbReference>
<evidence type="ECO:0000259" key="6">
    <source>
        <dbReference type="Pfam" id="PF00890"/>
    </source>
</evidence>
<gene>
    <name evidence="8" type="primary">sdhA</name>
    <name evidence="8" type="ORF">GCM10010503_04840</name>
</gene>
<comment type="caution">
    <text evidence="8">The sequence shown here is derived from an EMBL/GenBank/DDBJ whole genome shotgun (WGS) entry which is preliminary data.</text>
</comment>
<name>A0A918ITS2_9ACTN</name>
<comment type="cofactor">
    <cofactor evidence="1">
        <name>FAD</name>
        <dbReference type="ChEBI" id="CHEBI:57692"/>
    </cofactor>
</comment>
<dbReference type="Gene3D" id="3.90.700.10">
    <property type="entry name" value="Succinate dehydrogenase/fumarate reductase flavoprotein, catalytic domain"/>
    <property type="match status" value="1"/>
</dbReference>
<dbReference type="PIRSF" id="PIRSF000171">
    <property type="entry name" value="SDHA_APRA_LASPO"/>
    <property type="match status" value="1"/>
</dbReference>
<dbReference type="GO" id="GO:0033765">
    <property type="term" value="F:steroid dehydrogenase activity, acting on the CH-CH group of donors"/>
    <property type="evidence" value="ECO:0007669"/>
    <property type="project" value="UniProtKB-ARBA"/>
</dbReference>
<evidence type="ECO:0000313" key="9">
    <source>
        <dbReference type="Proteomes" id="UP000620224"/>
    </source>
</evidence>
<dbReference type="PANTHER" id="PTHR11632:SF51">
    <property type="entry name" value="SUCCINATE DEHYDROGENASE [UBIQUINONE] FLAVOPROTEIN SUBUNIT, MITOCHONDRIAL"/>
    <property type="match status" value="1"/>
</dbReference>
<dbReference type="InterPro" id="IPR003953">
    <property type="entry name" value="FAD-dep_OxRdtase_2_FAD-bd"/>
</dbReference>
<evidence type="ECO:0000256" key="5">
    <source>
        <dbReference type="PIRSR" id="PIRSR000171-1"/>
    </source>
</evidence>
<dbReference type="AlphaFoldDB" id="A0A918ITS2"/>
<dbReference type="SUPFAM" id="SSF56425">
    <property type="entry name" value="Succinate dehydrogenase/fumarate reductase flavoprotein, catalytic domain"/>
    <property type="match status" value="1"/>
</dbReference>
<dbReference type="FunFam" id="3.50.50.60:FF:000026">
    <property type="entry name" value="Succinate dehydrogenase flavoprotein subunit"/>
    <property type="match status" value="1"/>
</dbReference>
<feature type="domain" description="Fumarate reductase/succinate dehydrogenase flavoprotein-like C-terminal" evidence="7">
    <location>
        <begin position="500"/>
        <end position="597"/>
    </location>
</feature>
<dbReference type="PANTHER" id="PTHR11632">
    <property type="entry name" value="SUCCINATE DEHYDROGENASE 2 FLAVOPROTEIN SUBUNIT"/>
    <property type="match status" value="1"/>
</dbReference>
<evidence type="ECO:0000259" key="7">
    <source>
        <dbReference type="Pfam" id="PF02910"/>
    </source>
</evidence>
<protein>
    <submittedName>
        <fullName evidence="8">Succinate dehydrogenase flavoprotein subunit</fullName>
    </submittedName>
</protein>
<keyword evidence="9" id="KW-1185">Reference proteome</keyword>
<dbReference type="SUPFAM" id="SSF46977">
    <property type="entry name" value="Succinate dehydrogenase/fumarate reductase flavoprotein C-terminal domain"/>
    <property type="match status" value="1"/>
</dbReference>
<keyword evidence="4" id="KW-0560">Oxidoreductase</keyword>
<dbReference type="SUPFAM" id="SSF51905">
    <property type="entry name" value="FAD/NAD(P)-binding domain"/>
    <property type="match status" value="1"/>
</dbReference>
<dbReference type="NCBIfam" id="NF005866">
    <property type="entry name" value="PRK07803.1"/>
    <property type="match status" value="1"/>
</dbReference>
<dbReference type="Pfam" id="PF00890">
    <property type="entry name" value="FAD_binding_2"/>
    <property type="match status" value="1"/>
</dbReference>
<evidence type="ECO:0000313" key="8">
    <source>
        <dbReference type="EMBL" id="GGW32129.1"/>
    </source>
</evidence>
<evidence type="ECO:0000256" key="1">
    <source>
        <dbReference type="ARBA" id="ARBA00001974"/>
    </source>
</evidence>
<keyword evidence="2" id="KW-0285">Flavoprotein</keyword>